<evidence type="ECO:0000313" key="9">
    <source>
        <dbReference type="EMBL" id="AKV81608.1"/>
    </source>
</evidence>
<name>A0A088E7T5_9CREN</name>
<dbReference type="EMBL" id="CP012172">
    <property type="protein sequence ID" value="AKV74875.1"/>
    <property type="molecule type" value="Genomic_DNA"/>
</dbReference>
<reference evidence="13 14" key="2">
    <citation type="journal article" date="2015" name="Genome Announc.">
        <title>Complete Genome Sequences of Evolved Arsenate-Resistant Metallosphaera sedula Strains.</title>
        <authorList>
            <person name="Ai C."/>
            <person name="McCarthy S."/>
            <person name="Schackwitz W."/>
            <person name="Martin J."/>
            <person name="Lipzen A."/>
            <person name="Blum P."/>
        </authorList>
    </citation>
    <scope>NUCLEOTIDE SEQUENCE [LARGE SCALE GENOMIC DNA]</scope>
    <source>
        <strain evidence="8 14">ARS120-1</strain>
        <strain evidence="9 13">ARS120-2</strain>
        <strain evidence="6 16">ARS50-1</strain>
        <strain evidence="7 15">ARS50-2</strain>
    </source>
</reference>
<dbReference type="EMBL" id="CP012173">
    <property type="protein sequence ID" value="AKV77112.1"/>
    <property type="molecule type" value="Genomic_DNA"/>
</dbReference>
<dbReference type="Proteomes" id="UP000029084">
    <property type="component" value="Chromosome"/>
</dbReference>
<evidence type="ECO:0000256" key="1">
    <source>
        <dbReference type="ARBA" id="ARBA00005850"/>
    </source>
</evidence>
<evidence type="ECO:0000313" key="11">
    <source>
        <dbReference type="Proteomes" id="UP000029084"/>
    </source>
</evidence>
<dbReference type="EMBL" id="CP012174">
    <property type="protein sequence ID" value="AKV79363.1"/>
    <property type="molecule type" value="Genomic_DNA"/>
</dbReference>
<evidence type="ECO:0000313" key="8">
    <source>
        <dbReference type="EMBL" id="AKV79363.1"/>
    </source>
</evidence>
<dbReference type="GO" id="GO:0016787">
    <property type="term" value="F:hydrolase activity"/>
    <property type="evidence" value="ECO:0007669"/>
    <property type="project" value="UniProtKB-KW"/>
</dbReference>
<dbReference type="Proteomes" id="UP000068832">
    <property type="component" value="Chromosome"/>
</dbReference>
<dbReference type="Proteomes" id="UP000061362">
    <property type="component" value="Chromosome"/>
</dbReference>
<keyword evidence="4" id="KW-1003">Cell membrane</keyword>
<dbReference type="HAMAP" id="MF_00271">
    <property type="entry name" value="ATP_synth_D_arch"/>
    <property type="match status" value="1"/>
</dbReference>
<dbReference type="GO" id="GO:0046933">
    <property type="term" value="F:proton-transporting ATP synthase activity, rotational mechanism"/>
    <property type="evidence" value="ECO:0007669"/>
    <property type="project" value="UniProtKB-UniRule"/>
</dbReference>
<dbReference type="Proteomes" id="UP000062398">
    <property type="component" value="Chromosome"/>
</dbReference>
<dbReference type="GO" id="GO:0042777">
    <property type="term" value="P:proton motive force-driven plasma membrane ATP synthesis"/>
    <property type="evidence" value="ECO:0007669"/>
    <property type="project" value="UniProtKB-UniRule"/>
</dbReference>
<dbReference type="GeneID" id="97612975"/>
<dbReference type="EMBL" id="CP008822">
    <property type="protein sequence ID" value="AIM28043.1"/>
    <property type="molecule type" value="Genomic_DNA"/>
</dbReference>
<evidence type="ECO:0000313" key="14">
    <source>
        <dbReference type="Proteomes" id="UP000062398"/>
    </source>
</evidence>
<comment type="subcellular location">
    <subcellularLocation>
        <location evidence="4">Cell membrane</location>
        <topology evidence="4">Peripheral membrane protein</topology>
    </subcellularLocation>
</comment>
<dbReference type="Proteomes" id="UP000062475">
    <property type="component" value="Chromosome"/>
</dbReference>
<accession>A0A088E7T5</accession>
<dbReference type="PANTHER" id="PTHR11671">
    <property type="entry name" value="V-TYPE ATP SYNTHASE SUBUNIT D"/>
    <property type="match status" value="1"/>
</dbReference>
<evidence type="ECO:0000313" key="13">
    <source>
        <dbReference type="Proteomes" id="UP000061362"/>
    </source>
</evidence>
<dbReference type="RefSeq" id="WP_012021846.1">
    <property type="nucleotide sequence ID" value="NZ_AP019770.1"/>
</dbReference>
<dbReference type="SMR" id="A0A088E7T5"/>
<dbReference type="AlphaFoldDB" id="A0A088E7T5"/>
<dbReference type="NCBIfam" id="NF001544">
    <property type="entry name" value="PRK00373.1-3"/>
    <property type="match status" value="1"/>
</dbReference>
<keyword evidence="4" id="KW-0472">Membrane</keyword>
<keyword evidence="4" id="KW-0375">Hydrogen ion transport</keyword>
<dbReference type="GO" id="GO:0046961">
    <property type="term" value="F:proton-transporting ATPase activity, rotational mechanism"/>
    <property type="evidence" value="ECO:0007669"/>
    <property type="project" value="InterPro"/>
</dbReference>
<gene>
    <name evidence="4" type="primary">atpD</name>
    <name evidence="5" type="ORF">HA72_1919</name>
    <name evidence="6" type="ORF">MsedA_1968</name>
    <name evidence="7" type="ORF">MsedB_1970</name>
    <name evidence="8" type="ORF">MsedC_1968</name>
    <name evidence="9" type="ORF">MsedD_1969</name>
    <name evidence="10" type="ORF">MsedE_1969</name>
</gene>
<evidence type="ECO:0000313" key="12">
    <source>
        <dbReference type="Proteomes" id="UP000056255"/>
    </source>
</evidence>
<dbReference type="Proteomes" id="UP000056255">
    <property type="component" value="Chromosome"/>
</dbReference>
<reference evidence="10 12" key="3">
    <citation type="submission" date="2015-07" db="EMBL/GenBank/DDBJ databases">
        <title>Physiological, transcriptional responses and genome re-sequencing of acid resistant extremely thermoacidophilic Metallosphaera sedula SARC-M1.</title>
        <authorList>
            <person name="Ai C."/>
            <person name="McCarthy S."/>
            <person name="Eckrich V."/>
            <person name="Rudrappa D."/>
            <person name="Qiu G."/>
            <person name="Blum P."/>
        </authorList>
    </citation>
    <scope>NUCLEOTIDE SEQUENCE [LARGE SCALE GENOMIC DNA]</scope>
    <source>
        <strain evidence="10 12">SARC-M1</strain>
    </source>
</reference>
<evidence type="ECO:0000313" key="5">
    <source>
        <dbReference type="EMBL" id="AIM28043.1"/>
    </source>
</evidence>
<dbReference type="OrthoDB" id="117390at2157"/>
<dbReference type="GO" id="GO:0005886">
    <property type="term" value="C:plasma membrane"/>
    <property type="evidence" value="ECO:0007669"/>
    <property type="project" value="UniProtKB-SubCell"/>
</dbReference>
<evidence type="ECO:0000256" key="4">
    <source>
        <dbReference type="HAMAP-Rule" id="MF_00271"/>
    </source>
</evidence>
<dbReference type="Pfam" id="PF01813">
    <property type="entry name" value="ATP-synt_D"/>
    <property type="match status" value="1"/>
</dbReference>
<evidence type="ECO:0000313" key="15">
    <source>
        <dbReference type="Proteomes" id="UP000062475"/>
    </source>
</evidence>
<organism evidence="5 11">
    <name type="scientific">Metallosphaera sedula</name>
    <dbReference type="NCBI Taxonomy" id="43687"/>
    <lineage>
        <taxon>Archaea</taxon>
        <taxon>Thermoproteota</taxon>
        <taxon>Thermoprotei</taxon>
        <taxon>Sulfolobales</taxon>
        <taxon>Sulfolobaceae</taxon>
        <taxon>Metallosphaera</taxon>
    </lineage>
</organism>
<keyword evidence="4" id="KW-0066">ATP synthesis</keyword>
<dbReference type="EMBL" id="CP012175">
    <property type="protein sequence ID" value="AKV81608.1"/>
    <property type="molecule type" value="Genomic_DNA"/>
</dbReference>
<evidence type="ECO:0000313" key="10">
    <source>
        <dbReference type="EMBL" id="AKV83840.1"/>
    </source>
</evidence>
<evidence type="ECO:0000313" key="7">
    <source>
        <dbReference type="EMBL" id="AKV77112.1"/>
    </source>
</evidence>
<comment type="similarity">
    <text evidence="1 4">Belongs to the V-ATPase D subunit family.</text>
</comment>
<comment type="subunit">
    <text evidence="4">Has multiple subunits with at least A(3), B(3), C, D, E, F, H, I and proteolipid K(x).</text>
</comment>
<dbReference type="PATRIC" id="fig|43687.5.peg.2077"/>
<evidence type="ECO:0000313" key="6">
    <source>
        <dbReference type="EMBL" id="AKV74875.1"/>
    </source>
</evidence>
<keyword evidence="5" id="KW-0378">Hydrolase</keyword>
<proteinExistence type="inferred from homology"/>
<evidence type="ECO:0000256" key="2">
    <source>
        <dbReference type="ARBA" id="ARBA00022448"/>
    </source>
</evidence>
<dbReference type="GO" id="GO:0005524">
    <property type="term" value="F:ATP binding"/>
    <property type="evidence" value="ECO:0007669"/>
    <property type="project" value="UniProtKB-UniRule"/>
</dbReference>
<protein>
    <recommendedName>
        <fullName evidence="4">A-type ATP synthase subunit D</fullName>
    </recommendedName>
</protein>
<dbReference type="InterPro" id="IPR002699">
    <property type="entry name" value="V_ATPase_D"/>
</dbReference>
<dbReference type="Gene3D" id="1.10.287.3240">
    <property type="match status" value="1"/>
</dbReference>
<dbReference type="EMBL" id="CP012176">
    <property type="protein sequence ID" value="AKV83840.1"/>
    <property type="molecule type" value="Genomic_DNA"/>
</dbReference>
<reference evidence="5 11" key="1">
    <citation type="journal article" date="2014" name="J. Bacteriol.">
        <title>Role of an Archaeal PitA Transporter in the Copper and Arsenic Resistance of Metallosphaera sedula, an Extreme Thermoacidophile.</title>
        <authorList>
            <person name="McCarthy S."/>
            <person name="Ai C."/>
            <person name="Wheaton G."/>
            <person name="Tevatia R."/>
            <person name="Eckrich V."/>
            <person name="Kelly R."/>
            <person name="Blum P."/>
        </authorList>
    </citation>
    <scope>NUCLEOTIDE SEQUENCE [LARGE SCALE GENOMIC DNA]</scope>
    <source>
        <strain evidence="5 11">CuR1</strain>
    </source>
</reference>
<dbReference type="OMA" id="REEFFRM"/>
<dbReference type="NCBIfam" id="TIGR00309">
    <property type="entry name" value="V_ATPase_subD"/>
    <property type="match status" value="1"/>
</dbReference>
<evidence type="ECO:0000313" key="16">
    <source>
        <dbReference type="Proteomes" id="UP000068832"/>
    </source>
</evidence>
<sequence length="213" mass="24886">MSSRRVLPTKINLISMRNQLKLIRVIKRLLENKREVLLIYLRTYVNEYEKIYNEVNEALKEVYDSYMKAVVDEGIGNIETIANSQNSSLQLKSSTKVIFGVKIPITELSEASIPPKPFSEVETSPYLSEAYDRMRETMVKVIKLVELESTIRSLVAELRRTQRLINAIDTSILPFYNNSVKYIRSILNDRSREEFVRLKVTRRILQRRRGDGR</sequence>
<evidence type="ECO:0000256" key="3">
    <source>
        <dbReference type="ARBA" id="ARBA00023065"/>
    </source>
</evidence>
<keyword evidence="2 4" id="KW-0813">Transport</keyword>
<comment type="function">
    <text evidence="4">Component of the A-type ATP synthase that produces ATP from ADP in the presence of a proton gradient across the membrane.</text>
</comment>
<keyword evidence="3 4" id="KW-0406">Ion transport</keyword>